<evidence type="ECO:0000256" key="5">
    <source>
        <dbReference type="ARBA" id="ARBA00022840"/>
    </source>
</evidence>
<evidence type="ECO:0000259" key="13">
    <source>
        <dbReference type="PROSITE" id="PS51196"/>
    </source>
</evidence>
<dbReference type="GO" id="GO:0005524">
    <property type="term" value="F:ATP binding"/>
    <property type="evidence" value="ECO:0007669"/>
    <property type="project" value="UniProtKB-UniRule"/>
</dbReference>
<dbReference type="Pfam" id="PF07516">
    <property type="entry name" value="SecA_SW"/>
    <property type="match status" value="1"/>
</dbReference>
<keyword evidence="7 10" id="KW-1278">Translocase</keyword>
<evidence type="ECO:0000256" key="4">
    <source>
        <dbReference type="ARBA" id="ARBA00022741"/>
    </source>
</evidence>
<evidence type="ECO:0000256" key="9">
    <source>
        <dbReference type="ARBA" id="ARBA00023136"/>
    </source>
</evidence>
<dbReference type="Gene3D" id="3.40.50.300">
    <property type="entry name" value="P-loop containing nucleotide triphosphate hydrolases"/>
    <property type="match status" value="2"/>
</dbReference>
<geneLocation type="plastid" evidence="14"/>
<evidence type="ECO:0000256" key="11">
    <source>
        <dbReference type="RuleBase" id="RU003874"/>
    </source>
</evidence>
<comment type="subcellular location">
    <subcellularLocation>
        <location evidence="10">Cell membrane</location>
        <topology evidence="10">Peripheral membrane protein</topology>
        <orientation evidence="10">Cytoplasmic side</orientation>
    </subcellularLocation>
    <subcellularLocation>
        <location evidence="10">Cytoplasm</location>
    </subcellularLocation>
    <subcellularLocation>
        <location evidence="1">Membrane</location>
        <topology evidence="1">Peripheral membrane protein</topology>
    </subcellularLocation>
    <text evidence="10">Distribution is 50-50.</text>
</comment>
<keyword evidence="6 10" id="KW-0653">Protein transport</keyword>
<dbReference type="NCBIfam" id="TIGR00963">
    <property type="entry name" value="secA"/>
    <property type="match status" value="1"/>
</dbReference>
<evidence type="ECO:0000256" key="10">
    <source>
        <dbReference type="HAMAP-Rule" id="MF_01382"/>
    </source>
</evidence>
<dbReference type="PANTHER" id="PTHR30612:SF0">
    <property type="entry name" value="CHLOROPLAST PROTEIN-TRANSPORTING ATPASE"/>
    <property type="match status" value="1"/>
</dbReference>
<dbReference type="HAMAP" id="MF_01382">
    <property type="entry name" value="SecA"/>
    <property type="match status" value="1"/>
</dbReference>
<dbReference type="SUPFAM" id="SSF81767">
    <property type="entry name" value="Pre-protein crosslinking domain of SecA"/>
    <property type="match status" value="1"/>
</dbReference>
<keyword evidence="4 10" id="KW-0547">Nucleotide-binding</keyword>
<gene>
    <name evidence="10 14" type="primary">secA</name>
</gene>
<reference evidence="14" key="2">
    <citation type="submission" date="2019-04" db="EMBL/GenBank/DDBJ databases">
        <authorList>
            <person name="Pasella M."/>
        </authorList>
    </citation>
    <scope>NUCLEOTIDE SEQUENCE</scope>
    <source>
        <strain evidence="14">PD2948_2</strain>
    </source>
</reference>
<evidence type="ECO:0000313" key="14">
    <source>
        <dbReference type="EMBL" id="QCI05769.1"/>
    </source>
</evidence>
<dbReference type="Pfam" id="PF07517">
    <property type="entry name" value="SecA_DEAD"/>
    <property type="match status" value="1"/>
</dbReference>
<evidence type="ECO:0000256" key="2">
    <source>
        <dbReference type="ARBA" id="ARBA00007650"/>
    </source>
</evidence>
<keyword evidence="14" id="KW-0934">Plastid</keyword>
<dbReference type="Gene3D" id="3.90.1440.10">
    <property type="entry name" value="SecA, preprotein cross-linking domain"/>
    <property type="match status" value="1"/>
</dbReference>
<comment type="function">
    <text evidence="10">Part of the Sec protein translocase complex. Interacts with the SecYEG preprotein conducting channel. Has a central role in coupling the hydrolysis of ATP to the transfer of proteins into and across the cell membrane, serving as an ATP-driven molecular motor driving the stepwise translocation of polypeptide chains across the membrane.</text>
</comment>
<protein>
    <recommendedName>
        <fullName evidence="10 11">Protein translocase subunit SecA</fullName>
        <ecNumber evidence="10">7.4.2.8</ecNumber>
    </recommendedName>
</protein>
<dbReference type="InterPro" id="IPR014018">
    <property type="entry name" value="SecA_motor_DEAD"/>
</dbReference>
<dbReference type="SUPFAM" id="SSF52540">
    <property type="entry name" value="P-loop containing nucleoside triphosphate hydrolases"/>
    <property type="match status" value="2"/>
</dbReference>
<evidence type="ECO:0000259" key="12">
    <source>
        <dbReference type="PROSITE" id="PS51192"/>
    </source>
</evidence>
<keyword evidence="5 10" id="KW-0067">ATP-binding</keyword>
<dbReference type="InterPro" id="IPR036266">
    <property type="entry name" value="SecA_Wing/Scaffold_sf"/>
</dbReference>
<proteinExistence type="inferred from homology"/>
<comment type="similarity">
    <text evidence="2 10 11">Belongs to the SecA family.</text>
</comment>
<dbReference type="InterPro" id="IPR044722">
    <property type="entry name" value="SecA_SF2_C"/>
</dbReference>
<keyword evidence="3 10" id="KW-0813">Transport</keyword>
<keyword evidence="8 10" id="KW-0811">Translocation</keyword>
<dbReference type="PROSITE" id="PS51196">
    <property type="entry name" value="SECA_MOTOR_DEAD"/>
    <property type="match status" value="1"/>
</dbReference>
<keyword evidence="10" id="KW-1003">Cell membrane</keyword>
<dbReference type="GO" id="GO:0005886">
    <property type="term" value="C:plasma membrane"/>
    <property type="evidence" value="ECO:0007669"/>
    <property type="project" value="UniProtKB-SubCell"/>
</dbReference>
<dbReference type="PANTHER" id="PTHR30612">
    <property type="entry name" value="SECA INNER MEMBRANE COMPONENT OF SEC PROTEIN SECRETION SYSTEM"/>
    <property type="match status" value="1"/>
</dbReference>
<dbReference type="PROSITE" id="PS51192">
    <property type="entry name" value="HELICASE_ATP_BIND_1"/>
    <property type="match status" value="1"/>
</dbReference>
<keyword evidence="9 10" id="KW-0472">Membrane</keyword>
<dbReference type="EC" id="7.4.2.8" evidence="10"/>
<dbReference type="SUPFAM" id="SSF81886">
    <property type="entry name" value="Helical scaffold and wing domains of SecA"/>
    <property type="match status" value="1"/>
</dbReference>
<dbReference type="SMART" id="SM00957">
    <property type="entry name" value="SecA_DEAD"/>
    <property type="match status" value="1"/>
</dbReference>
<dbReference type="NCBIfam" id="NF009538">
    <property type="entry name" value="PRK12904.1"/>
    <property type="match status" value="1"/>
</dbReference>
<feature type="binding site" evidence="10">
    <location>
        <begin position="98"/>
        <end position="102"/>
    </location>
    <ligand>
        <name>ATP</name>
        <dbReference type="ChEBI" id="CHEBI:30616"/>
    </ligand>
</feature>
<dbReference type="FunFam" id="3.40.50.300:FF:000429">
    <property type="entry name" value="Preprotein translocase subunit SecA"/>
    <property type="match status" value="1"/>
</dbReference>
<dbReference type="InterPro" id="IPR000185">
    <property type="entry name" value="SecA"/>
</dbReference>
<dbReference type="InterPro" id="IPR027417">
    <property type="entry name" value="P-loop_NTPase"/>
</dbReference>
<evidence type="ECO:0000256" key="6">
    <source>
        <dbReference type="ARBA" id="ARBA00022927"/>
    </source>
</evidence>
<keyword evidence="10" id="KW-0963">Cytoplasm</keyword>
<feature type="domain" description="SecA family profile" evidence="13">
    <location>
        <begin position="1"/>
        <end position="661"/>
    </location>
</feature>
<dbReference type="EMBL" id="MK814641">
    <property type="protein sequence ID" value="QCI05769.1"/>
    <property type="molecule type" value="Genomic_DNA"/>
</dbReference>
<dbReference type="GO" id="GO:0008564">
    <property type="term" value="F:protein-exporting ATPase activity"/>
    <property type="evidence" value="ECO:0007669"/>
    <property type="project" value="UniProtKB-EC"/>
</dbReference>
<dbReference type="GO" id="GO:0065002">
    <property type="term" value="P:intracellular protein transmembrane transport"/>
    <property type="evidence" value="ECO:0007669"/>
    <property type="project" value="UniProtKB-UniRule"/>
</dbReference>
<name>A0A4D6WPZ0_9FLOR</name>
<dbReference type="InterPro" id="IPR011130">
    <property type="entry name" value="SecA_preprotein_X-link_dom"/>
</dbReference>
<dbReference type="PROSITE" id="PS01312">
    <property type="entry name" value="SECA"/>
    <property type="match status" value="1"/>
</dbReference>
<evidence type="ECO:0000256" key="7">
    <source>
        <dbReference type="ARBA" id="ARBA00022967"/>
    </source>
</evidence>
<dbReference type="InterPro" id="IPR011116">
    <property type="entry name" value="SecA_Wing/Scaffold"/>
</dbReference>
<comment type="subunit">
    <text evidence="10">Monomer and homodimer. Part of the essential Sec protein translocation apparatus which comprises SecA, SecYEG and auxiliary proteins SecDF. Other proteins may also be involved.</text>
</comment>
<dbReference type="InterPro" id="IPR020937">
    <property type="entry name" value="SecA_CS"/>
</dbReference>
<evidence type="ECO:0000256" key="1">
    <source>
        <dbReference type="ARBA" id="ARBA00004170"/>
    </source>
</evidence>
<feature type="domain" description="Helicase ATP-binding" evidence="12">
    <location>
        <begin position="82"/>
        <end position="241"/>
    </location>
</feature>
<dbReference type="PRINTS" id="PR00906">
    <property type="entry name" value="SECA"/>
</dbReference>
<dbReference type="GO" id="GO:0005829">
    <property type="term" value="C:cytosol"/>
    <property type="evidence" value="ECO:0007669"/>
    <property type="project" value="TreeGrafter"/>
</dbReference>
<dbReference type="AlphaFoldDB" id="A0A4D6WPZ0"/>
<dbReference type="InterPro" id="IPR036670">
    <property type="entry name" value="SecA_X-link_sf"/>
</dbReference>
<dbReference type="InterPro" id="IPR014001">
    <property type="entry name" value="Helicase_ATP-bd"/>
</dbReference>
<dbReference type="Gene3D" id="1.10.3060.10">
    <property type="entry name" value="Helical scaffold and wing domains of SecA"/>
    <property type="match status" value="1"/>
</dbReference>
<accession>A0A4D6WPZ0</accession>
<dbReference type="GO" id="GO:0017038">
    <property type="term" value="P:protein import"/>
    <property type="evidence" value="ECO:0007669"/>
    <property type="project" value="InterPro"/>
</dbReference>
<dbReference type="FunFam" id="3.90.1440.10:FF:000003">
    <property type="entry name" value="Preprotein translocase SecA subunit"/>
    <property type="match status" value="1"/>
</dbReference>
<dbReference type="Pfam" id="PF01043">
    <property type="entry name" value="SecA_PP_bind"/>
    <property type="match status" value="1"/>
</dbReference>
<evidence type="ECO:0000256" key="3">
    <source>
        <dbReference type="ARBA" id="ARBA00022448"/>
    </source>
</evidence>
<dbReference type="CDD" id="cd18803">
    <property type="entry name" value="SF2_C_secA"/>
    <property type="match status" value="1"/>
</dbReference>
<dbReference type="GO" id="GO:0006605">
    <property type="term" value="P:protein targeting"/>
    <property type="evidence" value="ECO:0007669"/>
    <property type="project" value="UniProtKB-UniRule"/>
</dbReference>
<evidence type="ECO:0000256" key="8">
    <source>
        <dbReference type="ARBA" id="ARBA00023010"/>
    </source>
</evidence>
<feature type="binding site" evidence="10">
    <location>
        <position position="488"/>
    </location>
    <ligand>
        <name>ATP</name>
        <dbReference type="ChEBI" id="CHEBI:30616"/>
    </ligand>
</feature>
<dbReference type="CDD" id="cd17928">
    <property type="entry name" value="DEXDc_SecA"/>
    <property type="match status" value="1"/>
</dbReference>
<comment type="catalytic activity">
    <reaction evidence="10">
        <text>ATP + H2O + cellular proteinSide 1 = ADP + phosphate + cellular proteinSide 2.</text>
        <dbReference type="EC" id="7.4.2.8"/>
    </reaction>
</comment>
<feature type="binding site" evidence="10">
    <location>
        <position position="80"/>
    </location>
    <ligand>
        <name>ATP</name>
        <dbReference type="ChEBI" id="CHEBI:30616"/>
    </ligand>
</feature>
<organism evidence="14">
    <name type="scientific">Dasysiphonia japonica</name>
    <dbReference type="NCBI Taxonomy" id="2506492"/>
    <lineage>
        <taxon>Eukaryota</taxon>
        <taxon>Rhodophyta</taxon>
        <taxon>Florideophyceae</taxon>
        <taxon>Rhodymeniophycidae</taxon>
        <taxon>Ceramiales</taxon>
        <taxon>Dasyaceae</taxon>
        <taxon>Dasysiphonia</taxon>
    </lineage>
</organism>
<dbReference type="SMART" id="SM00958">
    <property type="entry name" value="SecA_PP_bind"/>
    <property type="match status" value="1"/>
</dbReference>
<reference evidence="14" key="1">
    <citation type="journal article" date="2019" name="Mol. Phylogenet. Evol.">
        <title>Morphological evolution and classification of the red algal order Ceramiales inferred using plastid phylogenomics.</title>
        <authorList>
            <person name="Diaz-Tapia P."/>
            <person name="Pasella M.M."/>
            <person name="Verbruggen H."/>
            <person name="Maggs C.A."/>
        </authorList>
    </citation>
    <scope>NUCLEOTIDE SEQUENCE</scope>
    <source>
        <strain evidence="14">PD2948_2</strain>
    </source>
</reference>
<dbReference type="Pfam" id="PF21090">
    <property type="entry name" value="P-loop_SecA"/>
    <property type="match status" value="1"/>
</dbReference>
<sequence length="874" mass="102453">MFNFFSYKPLKKYSETITQINYFYEKIKRYDNLSLKKQTQKLKDLIQDKNINLNELLPETFATAKEAIRRATGLTLFDVQLLGAIILHKGNIAEMKTGEGKTIVAILPAYLNALTNKGVHIITVNDYLANRDSQLASKIFNYLNLTIGLITPNINYLDRKKQYACDITYITNSELGFDYLRDNMSIEKHEMVQRKFNYAIIDEVDSILIDEARTPLIISGATKINSNKYLKSEEVTKTLLNKLDYEVDEKAKNIILTEEGIIKCEQMLNIKNLYNINNEWIKYIINALKAKELFLKNREYIIKKNEIVIVDEFTGRIMEGRRWSDGLHQAIEAKEKINIQSENKTLASITYQNLFLLYKKLSGMTGTAKTEEAEFYKIYKLSVIEVPTNKECKRKDLPDLVYKSEYSKWKAIANECFDMYQIGRPTLIGTTSIEKSELLAKILDKLKIQYNLLNAKSENLAKEALIITQAGQKHKITISTNMAGRGTDIILGGNPEIITKIVIKLYIVKEYNINKNNHNYNNEEIYKSDDINKLLKQIDVSFFKQNILLEDIDKYIEAMVNNKENKELYNIYQKILNKYKTICDKEKHNVLRLGGLYVIGTERHESRRIDNQLRGRSGRQGDKGSSRFFLSLQDNLFRVFGGEKIEKLMDTLNIDNDTPIESIILSQSLNSAQKKVESYFYDIRKQLFEYDEVINNQRQAIYTERQKILESLFTRDCIIEYGENTIEEMLIIYNKQNKNQKKETLEKIFKLLNINNSFYLNELIKMNSIEIQSFLYEQFRITYDLRESYLEQIRPGLLRKLEKYYLLQQIDQAWQEHLEKMNLLKEYIGWRSYGQQDPLIEYKNEAFNLFINMVTAIRQTVIYLVMRSRLIINI</sequence>
<dbReference type="InterPro" id="IPR011115">
    <property type="entry name" value="SecA_DEAD"/>
</dbReference>